<proteinExistence type="predicted"/>
<keyword evidence="2" id="KW-0597">Phosphoprotein</keyword>
<dbReference type="AlphaFoldDB" id="A0A2N0AIZ4"/>
<gene>
    <name evidence="5" type="ORF">CH364_13225</name>
</gene>
<dbReference type="PANTHER" id="PTHR43214">
    <property type="entry name" value="TWO-COMPONENT RESPONSE REGULATOR"/>
    <property type="match status" value="1"/>
</dbReference>
<dbReference type="InterPro" id="IPR001789">
    <property type="entry name" value="Sig_transdc_resp-reg_receiver"/>
</dbReference>
<evidence type="ECO:0000259" key="4">
    <source>
        <dbReference type="PROSITE" id="PS50110"/>
    </source>
</evidence>
<reference evidence="5 6" key="1">
    <citation type="submission" date="2017-07" db="EMBL/GenBank/DDBJ databases">
        <title>Leptospira spp. isolated from tropical soils.</title>
        <authorList>
            <person name="Thibeaux R."/>
            <person name="Iraola G."/>
            <person name="Ferres I."/>
            <person name="Bierque E."/>
            <person name="Girault D."/>
            <person name="Soupe-Gilbert M.-E."/>
            <person name="Picardeau M."/>
            <person name="Goarant C."/>
        </authorList>
    </citation>
    <scope>NUCLEOTIDE SEQUENCE [LARGE SCALE GENOMIC DNA]</scope>
    <source>
        <strain evidence="5 6">FH2-B-A1</strain>
    </source>
</reference>
<evidence type="ECO:0000256" key="1">
    <source>
        <dbReference type="ARBA" id="ARBA00023125"/>
    </source>
</evidence>
<accession>A0A2N0AIZ4</accession>
<comment type="caution">
    <text evidence="5">The sequence shown here is derived from an EMBL/GenBank/DDBJ whole genome shotgun (WGS) entry which is preliminary data.</text>
</comment>
<dbReference type="Pfam" id="PF00196">
    <property type="entry name" value="GerE"/>
    <property type="match status" value="1"/>
</dbReference>
<dbReference type="InterPro" id="IPR000792">
    <property type="entry name" value="Tscrpt_reg_LuxR_C"/>
</dbReference>
<dbReference type="RefSeq" id="WP_100744451.1">
    <property type="nucleotide sequence ID" value="NZ_NPDW01000002.1"/>
</dbReference>
<dbReference type="SMART" id="SM00448">
    <property type="entry name" value="REC"/>
    <property type="match status" value="1"/>
</dbReference>
<feature type="domain" description="HTH luxR-type" evidence="3">
    <location>
        <begin position="152"/>
        <end position="217"/>
    </location>
</feature>
<dbReference type="Gene3D" id="3.40.50.2300">
    <property type="match status" value="1"/>
</dbReference>
<dbReference type="SMART" id="SM00421">
    <property type="entry name" value="HTH_LUXR"/>
    <property type="match status" value="1"/>
</dbReference>
<evidence type="ECO:0000259" key="3">
    <source>
        <dbReference type="PROSITE" id="PS50043"/>
    </source>
</evidence>
<dbReference type="PANTHER" id="PTHR43214:SF43">
    <property type="entry name" value="TWO-COMPONENT RESPONSE REGULATOR"/>
    <property type="match status" value="1"/>
</dbReference>
<dbReference type="CDD" id="cd06170">
    <property type="entry name" value="LuxR_C_like"/>
    <property type="match status" value="1"/>
</dbReference>
<dbReference type="OrthoDB" id="9779069at2"/>
<dbReference type="PRINTS" id="PR00038">
    <property type="entry name" value="HTHLUXR"/>
</dbReference>
<dbReference type="GO" id="GO:0000160">
    <property type="term" value="P:phosphorelay signal transduction system"/>
    <property type="evidence" value="ECO:0007669"/>
    <property type="project" value="InterPro"/>
</dbReference>
<dbReference type="EMBL" id="NPDX01000003">
    <property type="protein sequence ID" value="PJZ84275.1"/>
    <property type="molecule type" value="Genomic_DNA"/>
</dbReference>
<sequence length="219" mass="24969">MSHKNERITDSNAVKIGILENDDFFLEELKNRISDLDNVSEVLSWNTGEMLLRDPQHKNIDILFLDIMLPGINGIEVVKILSEKNENIKVIMLTNMNSDEMIFNSIKNGALGYLLKSELGQIKNIVDVLLGGGAYITPTIALRVFSSFRRPIDKPKVYLTDREKQILELLIKGKTIPLVSKFLDLSEHTVQGYVKSIYRKLQVHNRSELALKVQEYSIL</sequence>
<organism evidence="5 6">
    <name type="scientific">Leptospira harrisiae</name>
    <dbReference type="NCBI Taxonomy" id="2023189"/>
    <lineage>
        <taxon>Bacteria</taxon>
        <taxon>Pseudomonadati</taxon>
        <taxon>Spirochaetota</taxon>
        <taxon>Spirochaetia</taxon>
        <taxon>Leptospirales</taxon>
        <taxon>Leptospiraceae</taxon>
        <taxon>Leptospira</taxon>
    </lineage>
</organism>
<dbReference type="PROSITE" id="PS50110">
    <property type="entry name" value="RESPONSE_REGULATORY"/>
    <property type="match status" value="1"/>
</dbReference>
<dbReference type="PROSITE" id="PS50043">
    <property type="entry name" value="HTH_LUXR_2"/>
    <property type="match status" value="1"/>
</dbReference>
<dbReference type="InterPro" id="IPR016032">
    <property type="entry name" value="Sig_transdc_resp-reg_C-effctor"/>
</dbReference>
<dbReference type="GO" id="GO:0006355">
    <property type="term" value="P:regulation of DNA-templated transcription"/>
    <property type="evidence" value="ECO:0007669"/>
    <property type="project" value="InterPro"/>
</dbReference>
<feature type="modified residue" description="4-aspartylphosphate" evidence="2">
    <location>
        <position position="66"/>
    </location>
</feature>
<protein>
    <submittedName>
        <fullName evidence="5">DNA-binding response regulator</fullName>
    </submittedName>
</protein>
<dbReference type="InterPro" id="IPR011006">
    <property type="entry name" value="CheY-like_superfamily"/>
</dbReference>
<feature type="domain" description="Response regulatory" evidence="4">
    <location>
        <begin position="15"/>
        <end position="131"/>
    </location>
</feature>
<dbReference type="GO" id="GO:0003677">
    <property type="term" value="F:DNA binding"/>
    <property type="evidence" value="ECO:0007669"/>
    <property type="project" value="UniProtKB-KW"/>
</dbReference>
<dbReference type="InterPro" id="IPR039420">
    <property type="entry name" value="WalR-like"/>
</dbReference>
<dbReference type="SUPFAM" id="SSF52172">
    <property type="entry name" value="CheY-like"/>
    <property type="match status" value="1"/>
</dbReference>
<evidence type="ECO:0000256" key="2">
    <source>
        <dbReference type="PROSITE-ProRule" id="PRU00169"/>
    </source>
</evidence>
<name>A0A2N0AIZ4_9LEPT</name>
<evidence type="ECO:0000313" key="6">
    <source>
        <dbReference type="Proteomes" id="UP000232145"/>
    </source>
</evidence>
<keyword evidence="1 5" id="KW-0238">DNA-binding</keyword>
<dbReference type="Pfam" id="PF00072">
    <property type="entry name" value="Response_reg"/>
    <property type="match status" value="1"/>
</dbReference>
<dbReference type="CDD" id="cd00156">
    <property type="entry name" value="REC"/>
    <property type="match status" value="1"/>
</dbReference>
<evidence type="ECO:0000313" key="5">
    <source>
        <dbReference type="EMBL" id="PJZ84275.1"/>
    </source>
</evidence>
<dbReference type="Proteomes" id="UP000232145">
    <property type="component" value="Unassembled WGS sequence"/>
</dbReference>
<dbReference type="SUPFAM" id="SSF46894">
    <property type="entry name" value="C-terminal effector domain of the bipartite response regulators"/>
    <property type="match status" value="1"/>
</dbReference>
<keyword evidence="6" id="KW-1185">Reference proteome</keyword>